<comment type="caution">
    <text evidence="1">The sequence shown here is derived from an EMBL/GenBank/DDBJ whole genome shotgun (WGS) entry which is preliminary data.</text>
</comment>
<gene>
    <name evidence="1" type="ORF">S01H1_49842</name>
</gene>
<reference evidence="1" key="1">
    <citation type="journal article" date="2014" name="Front. Microbiol.">
        <title>High frequency of phylogenetically diverse reductive dehalogenase-homologous genes in deep subseafloor sedimentary metagenomes.</title>
        <authorList>
            <person name="Kawai M."/>
            <person name="Futagami T."/>
            <person name="Toyoda A."/>
            <person name="Takaki Y."/>
            <person name="Nishi S."/>
            <person name="Hori S."/>
            <person name="Arai W."/>
            <person name="Tsubouchi T."/>
            <person name="Morono Y."/>
            <person name="Uchiyama I."/>
            <person name="Ito T."/>
            <person name="Fujiyama A."/>
            <person name="Inagaki F."/>
            <person name="Takami H."/>
        </authorList>
    </citation>
    <scope>NUCLEOTIDE SEQUENCE</scope>
    <source>
        <strain evidence="1">Expedition CK06-06</strain>
    </source>
</reference>
<feature type="non-terminal residue" evidence="1">
    <location>
        <position position="144"/>
    </location>
</feature>
<dbReference type="AlphaFoldDB" id="X0WQJ3"/>
<accession>X0WQJ3</accession>
<sequence>MSGDVKSEIFQVTDCPVPRGEGNHHEGVDALLKLMADHGLKFYASNGDTGLGGPEGLIEASDVVLVKVNAQWKYRGCTNSDVVRGLIQAILEHPDGFSGEVIIIENGQSGGSLDCDTMWGRQYTDTGVHANAEDEAHSFSYLVN</sequence>
<proteinExistence type="predicted"/>
<name>X0WQJ3_9ZZZZ</name>
<dbReference type="EMBL" id="BARS01032084">
    <property type="protein sequence ID" value="GAG25447.1"/>
    <property type="molecule type" value="Genomic_DNA"/>
</dbReference>
<evidence type="ECO:0008006" key="2">
    <source>
        <dbReference type="Google" id="ProtNLM"/>
    </source>
</evidence>
<organism evidence="1">
    <name type="scientific">marine sediment metagenome</name>
    <dbReference type="NCBI Taxonomy" id="412755"/>
    <lineage>
        <taxon>unclassified sequences</taxon>
        <taxon>metagenomes</taxon>
        <taxon>ecological metagenomes</taxon>
    </lineage>
</organism>
<evidence type="ECO:0000313" key="1">
    <source>
        <dbReference type="EMBL" id="GAG25447.1"/>
    </source>
</evidence>
<protein>
    <recommendedName>
        <fullName evidence="2">DUF362 domain-containing protein</fullName>
    </recommendedName>
</protein>